<evidence type="ECO:0008006" key="4">
    <source>
        <dbReference type="Google" id="ProtNLM"/>
    </source>
</evidence>
<keyword evidence="1" id="KW-0472">Membrane</keyword>
<reference evidence="2 3" key="1">
    <citation type="submission" date="2018-10" db="EMBL/GenBank/DDBJ databases">
        <title>Natrarchaeobius chitinivorans gen. nov., sp. nov., and Natrarchaeobius haloalkaliphilus sp. nov., alkaliphilic, chitin-utilizing haloarchaea from hypersaline alkaline lakes.</title>
        <authorList>
            <person name="Sorokin D.Y."/>
            <person name="Elcheninov A.G."/>
            <person name="Kostrikina N.A."/>
            <person name="Bale N.J."/>
            <person name="Sinninghe Damste J.S."/>
            <person name="Khijniak T.V."/>
            <person name="Kublanov I.V."/>
            <person name="Toshchakov S.V."/>
        </authorList>
    </citation>
    <scope>NUCLEOTIDE SEQUENCE [LARGE SCALE GENOMIC DNA]</scope>
    <source>
        <strain evidence="2 3">AArcht4T</strain>
    </source>
</reference>
<comment type="caution">
    <text evidence="2">The sequence shown here is derived from an EMBL/GenBank/DDBJ whole genome shotgun (WGS) entry which is preliminary data.</text>
</comment>
<dbReference type="OrthoDB" id="148042at2157"/>
<proteinExistence type="predicted"/>
<evidence type="ECO:0000313" key="3">
    <source>
        <dbReference type="Proteomes" id="UP000282323"/>
    </source>
</evidence>
<gene>
    <name evidence="2" type="ORF">EA473_06500</name>
</gene>
<keyword evidence="1" id="KW-0812">Transmembrane</keyword>
<dbReference type="RefSeq" id="WP_124194832.1">
    <property type="nucleotide sequence ID" value="NZ_REGA01000004.1"/>
</dbReference>
<accession>A0A3N6M5K1</accession>
<dbReference type="AlphaFoldDB" id="A0A3N6M5K1"/>
<evidence type="ECO:0000313" key="2">
    <source>
        <dbReference type="EMBL" id="RQG95834.1"/>
    </source>
</evidence>
<dbReference type="Proteomes" id="UP000282323">
    <property type="component" value="Unassembled WGS sequence"/>
</dbReference>
<dbReference type="Pfam" id="PF23960">
    <property type="entry name" value="DUF7289"/>
    <property type="match status" value="1"/>
</dbReference>
<name>A0A3N6M5K1_NATCH</name>
<keyword evidence="3" id="KW-1185">Reference proteome</keyword>
<dbReference type="EMBL" id="REGA01000004">
    <property type="protein sequence ID" value="RQG95834.1"/>
    <property type="molecule type" value="Genomic_DNA"/>
</dbReference>
<dbReference type="InterPro" id="IPR055713">
    <property type="entry name" value="DUF7289"/>
</dbReference>
<feature type="transmembrane region" description="Helical" evidence="1">
    <location>
        <begin position="24"/>
        <end position="46"/>
    </location>
</feature>
<keyword evidence="1" id="KW-1133">Transmembrane helix</keyword>
<evidence type="ECO:0000256" key="1">
    <source>
        <dbReference type="SAM" id="Phobius"/>
    </source>
</evidence>
<sequence>MATGGISEEERNYTGPDDRSQSEIIGFVLILGFTMIAATAMLFVGLNVVDGHEQTVEIGAAENELALFGSKVSEVALGDSSVQSVSTESKGGSYEVTESTGTMEIKHINRTGAGTEETIHEFEMGEVTYEDGGTKIAYQGGGVWRHEDGHTTMVSPPEFHYRYGTLTLPVVNVTRDNHVSGQVRSITARQTGETNRIYPNSSRTYENDDTKYENPIENGTVEITVESEYYQGWKAYFEERTGGNVSYDDEAGTATVELLTLGDHGHTEIEDGEPIIIRAAEEEEPMNDFNLTLYSDDPSGLNNLDWALEIDGREAVHLHAQGSGDVDVTITDPDDEDWEWEAIDVFEVEDTGDSHTLHANLSTLDGDKNATHVESGEEKELGIVFDELIERQRPNVDLTVEDKDGAQRVNHDESSLYIDYEGVGFVTYLQITENEVKVRLN</sequence>
<organism evidence="2 3">
    <name type="scientific">Natrarchaeobius chitinivorans</name>
    <dbReference type="NCBI Taxonomy" id="1679083"/>
    <lineage>
        <taxon>Archaea</taxon>
        <taxon>Methanobacteriati</taxon>
        <taxon>Methanobacteriota</taxon>
        <taxon>Stenosarchaea group</taxon>
        <taxon>Halobacteria</taxon>
        <taxon>Halobacteriales</taxon>
        <taxon>Natrialbaceae</taxon>
        <taxon>Natrarchaeobius</taxon>
    </lineage>
</organism>
<protein>
    <recommendedName>
        <fullName evidence="4">Flagellin</fullName>
    </recommendedName>
</protein>